<dbReference type="RefSeq" id="WP_259620901.1">
    <property type="nucleotide sequence ID" value="NZ_JANYMP010000001.1"/>
</dbReference>
<evidence type="ECO:0000256" key="2">
    <source>
        <dbReference type="ARBA" id="ARBA00023002"/>
    </source>
</evidence>
<organism evidence="3 4">
    <name type="scientific">Umezawaea endophytica</name>
    <dbReference type="NCBI Taxonomy" id="1654476"/>
    <lineage>
        <taxon>Bacteria</taxon>
        <taxon>Bacillati</taxon>
        <taxon>Actinomycetota</taxon>
        <taxon>Actinomycetes</taxon>
        <taxon>Pseudonocardiales</taxon>
        <taxon>Pseudonocardiaceae</taxon>
        <taxon>Umezawaea</taxon>
    </lineage>
</organism>
<dbReference type="InterPro" id="IPR020904">
    <property type="entry name" value="Sc_DH/Rdtase_CS"/>
</dbReference>
<comment type="similarity">
    <text evidence="1">Belongs to the short-chain dehydrogenases/reductases (SDR) family.</text>
</comment>
<dbReference type="AlphaFoldDB" id="A0A9X3AD91"/>
<accession>A0A9X3AD91</accession>
<dbReference type="GO" id="GO:0016491">
    <property type="term" value="F:oxidoreductase activity"/>
    <property type="evidence" value="ECO:0007669"/>
    <property type="project" value="UniProtKB-KW"/>
</dbReference>
<comment type="caution">
    <text evidence="3">The sequence shown here is derived from an EMBL/GenBank/DDBJ whole genome shotgun (WGS) entry which is preliminary data.</text>
</comment>
<gene>
    <name evidence="3" type="ORF">NZH93_00825</name>
</gene>
<name>A0A9X3AD91_9PSEU</name>
<dbReference type="PANTHER" id="PTHR43477:SF1">
    <property type="entry name" value="DIHYDROANTICAPSIN 7-DEHYDROGENASE"/>
    <property type="match status" value="1"/>
</dbReference>
<dbReference type="InterPro" id="IPR036291">
    <property type="entry name" value="NAD(P)-bd_dom_sf"/>
</dbReference>
<evidence type="ECO:0000313" key="3">
    <source>
        <dbReference type="EMBL" id="MCS7475381.1"/>
    </source>
</evidence>
<dbReference type="InterPro" id="IPR051122">
    <property type="entry name" value="SDR_DHRS6-like"/>
</dbReference>
<dbReference type="Gene3D" id="3.40.50.720">
    <property type="entry name" value="NAD(P)-binding Rossmann-like Domain"/>
    <property type="match status" value="1"/>
</dbReference>
<dbReference type="PANTHER" id="PTHR43477">
    <property type="entry name" value="DIHYDROANTICAPSIN 7-DEHYDROGENASE"/>
    <property type="match status" value="1"/>
</dbReference>
<dbReference type="PRINTS" id="PR00081">
    <property type="entry name" value="GDHRDH"/>
</dbReference>
<dbReference type="Proteomes" id="UP001141259">
    <property type="component" value="Unassembled WGS sequence"/>
</dbReference>
<dbReference type="Pfam" id="PF13561">
    <property type="entry name" value="adh_short_C2"/>
    <property type="match status" value="1"/>
</dbReference>
<sequence>MTGAGAVVGGRVVGGRVVGGRLAGRVAVVVGGGHQGVGPGGVTGIGFATAATFARHGARVAVVDHDAEAAGRTMAAIVDAGGEALALVADATDDGQVRAVVDEVLDAFGAIDVVHTNIGVTALGSVEDIALDAWRTSFALNLDTVFLAAKHTLPHLAAHGGSLITMSSVASIRSTGYPYPGYAAAKAAVNQLTRTIAIEYAGRGVRANAILAGLIDTPLVYRQLAGGSAGATRADRSARSPTGAMGTAQDVADAALFLASDESRYVTGVLLPVDGGMHVRTG</sequence>
<proteinExistence type="inferred from homology"/>
<dbReference type="FunFam" id="3.40.50.720:FF:000084">
    <property type="entry name" value="Short-chain dehydrogenase reductase"/>
    <property type="match status" value="1"/>
</dbReference>
<dbReference type="PROSITE" id="PS00061">
    <property type="entry name" value="ADH_SHORT"/>
    <property type="match status" value="1"/>
</dbReference>
<dbReference type="SUPFAM" id="SSF51735">
    <property type="entry name" value="NAD(P)-binding Rossmann-fold domains"/>
    <property type="match status" value="1"/>
</dbReference>
<dbReference type="PRINTS" id="PR00080">
    <property type="entry name" value="SDRFAMILY"/>
</dbReference>
<reference evidence="3" key="1">
    <citation type="submission" date="2022-08" db="EMBL/GenBank/DDBJ databases">
        <authorList>
            <person name="Tistechok S."/>
            <person name="Samborskyy M."/>
            <person name="Roman I."/>
        </authorList>
    </citation>
    <scope>NUCLEOTIDE SEQUENCE</scope>
    <source>
        <strain evidence="3">DSM 103496</strain>
    </source>
</reference>
<keyword evidence="2" id="KW-0560">Oxidoreductase</keyword>
<keyword evidence="4" id="KW-1185">Reference proteome</keyword>
<protein>
    <submittedName>
        <fullName evidence="3">SDR family oxidoreductase</fullName>
    </submittedName>
</protein>
<evidence type="ECO:0000313" key="4">
    <source>
        <dbReference type="Proteomes" id="UP001141259"/>
    </source>
</evidence>
<dbReference type="EMBL" id="JANYMP010000001">
    <property type="protein sequence ID" value="MCS7475381.1"/>
    <property type="molecule type" value="Genomic_DNA"/>
</dbReference>
<evidence type="ECO:0000256" key="1">
    <source>
        <dbReference type="ARBA" id="ARBA00006484"/>
    </source>
</evidence>
<dbReference type="CDD" id="cd05233">
    <property type="entry name" value="SDR_c"/>
    <property type="match status" value="1"/>
</dbReference>
<dbReference type="InterPro" id="IPR002347">
    <property type="entry name" value="SDR_fam"/>
</dbReference>